<dbReference type="Pfam" id="PF05670">
    <property type="entry name" value="NFACT-R_1"/>
    <property type="match status" value="1"/>
</dbReference>
<keyword evidence="7" id="KW-1185">Reference proteome</keyword>
<name>A0AA35W9J5_GEOBA</name>
<gene>
    <name evidence="6" type="ORF">GBAR_LOCUS4888</name>
</gene>
<reference evidence="6" key="1">
    <citation type="submission" date="2023-03" db="EMBL/GenBank/DDBJ databases">
        <authorList>
            <person name="Steffen K."/>
            <person name="Cardenas P."/>
        </authorList>
    </citation>
    <scope>NUCLEOTIDE SEQUENCE</scope>
</reference>
<feature type="region of interest" description="Disordered" evidence="4">
    <location>
        <begin position="132"/>
        <end position="189"/>
    </location>
</feature>
<dbReference type="EMBL" id="CASHTH010000716">
    <property type="protein sequence ID" value="CAI8006760.1"/>
    <property type="molecule type" value="Genomic_DNA"/>
</dbReference>
<evidence type="ECO:0000256" key="1">
    <source>
        <dbReference type="ARBA" id="ARBA00008998"/>
    </source>
</evidence>
<comment type="similarity">
    <text evidence="1">Belongs to the CCDC25 family.</text>
</comment>
<evidence type="ECO:0000313" key="7">
    <source>
        <dbReference type="Proteomes" id="UP001174909"/>
    </source>
</evidence>
<comment type="caution">
    <text evidence="6">The sequence shown here is derived from an EMBL/GenBank/DDBJ whole genome shotgun (WGS) entry which is preliminary data.</text>
</comment>
<evidence type="ECO:0000259" key="5">
    <source>
        <dbReference type="Pfam" id="PF05670"/>
    </source>
</evidence>
<evidence type="ECO:0000256" key="3">
    <source>
        <dbReference type="ARBA" id="ARBA00024214"/>
    </source>
</evidence>
<organism evidence="6 7">
    <name type="scientific">Geodia barretti</name>
    <name type="common">Barrett's horny sponge</name>
    <dbReference type="NCBI Taxonomy" id="519541"/>
    <lineage>
        <taxon>Eukaryota</taxon>
        <taxon>Metazoa</taxon>
        <taxon>Porifera</taxon>
        <taxon>Demospongiae</taxon>
        <taxon>Heteroscleromorpha</taxon>
        <taxon>Tetractinellida</taxon>
        <taxon>Astrophorina</taxon>
        <taxon>Geodiidae</taxon>
        <taxon>Geodia</taxon>
    </lineage>
</organism>
<dbReference type="Proteomes" id="UP001174909">
    <property type="component" value="Unassembled WGS sequence"/>
</dbReference>
<protein>
    <recommendedName>
        <fullName evidence="2">Coiled-coil domain-containing protein 25</fullName>
    </recommendedName>
</protein>
<dbReference type="PANTHER" id="PTHR13049">
    <property type="entry name" value="DUF814-RELATED"/>
    <property type="match status" value="1"/>
</dbReference>
<dbReference type="PANTHER" id="PTHR13049:SF2">
    <property type="entry name" value="COILED-COIL DOMAIN-CONTAINING PROTEIN 25"/>
    <property type="match status" value="1"/>
</dbReference>
<dbReference type="AlphaFoldDB" id="A0AA35W9J5"/>
<feature type="domain" description="NFACT RNA-binding" evidence="5">
    <location>
        <begin position="1"/>
        <end position="112"/>
    </location>
</feature>
<dbReference type="InterPro" id="IPR008532">
    <property type="entry name" value="NFACT_RNA-bd"/>
</dbReference>
<accession>A0AA35W9J5</accession>
<evidence type="ECO:0000256" key="2">
    <source>
        <dbReference type="ARBA" id="ARBA00016700"/>
    </source>
</evidence>
<evidence type="ECO:0000256" key="4">
    <source>
        <dbReference type="SAM" id="MobiDB-lite"/>
    </source>
</evidence>
<feature type="compositionally biased region" description="Basic and acidic residues" evidence="4">
    <location>
        <begin position="134"/>
        <end position="182"/>
    </location>
</feature>
<sequence>MVLYFLSNVVSPPALIYMGEDKYENEELLKWGFPEDVWFHVDKMSSAHVYLRRPQNMSMEEIPEDLIADCAQLVKANSIVGCKTNNITVVYTEFENLKKTQKMDVGQVGFRDDKKVLTVKVEKRLSEVVNRLNKTKEEKKPNLQEEREERDRQDRAERRKRDGEMRQQEKEEIERKKKEAEQRSYSAIMQEDMMKTNAFAEDVDYRSVEDDFM</sequence>
<comment type="subunit">
    <text evidence="3">Interacts (via cytoplasmic region) with ILK.</text>
</comment>
<proteinExistence type="inferred from homology"/>
<evidence type="ECO:0000313" key="6">
    <source>
        <dbReference type="EMBL" id="CAI8006760.1"/>
    </source>
</evidence>
<dbReference type="InterPro" id="IPR039730">
    <property type="entry name" value="Jlp2/Ccd25"/>
</dbReference>